<keyword evidence="2" id="KW-1185">Reference proteome</keyword>
<evidence type="ECO:0000313" key="2">
    <source>
        <dbReference type="Proteomes" id="UP000535937"/>
    </source>
</evidence>
<dbReference type="EMBL" id="JACHWZ010000013">
    <property type="protein sequence ID" value="MBB3062108.1"/>
    <property type="molecule type" value="Genomic_DNA"/>
</dbReference>
<dbReference type="Proteomes" id="UP000535937">
    <property type="component" value="Unassembled WGS sequence"/>
</dbReference>
<dbReference type="RefSeq" id="WP_183461104.1">
    <property type="nucleotide sequence ID" value="NZ_JACHWZ010000013.1"/>
</dbReference>
<protein>
    <submittedName>
        <fullName evidence="1">Uncharacterized protein</fullName>
    </submittedName>
</protein>
<name>A0A7W4WED2_9GAMM</name>
<evidence type="ECO:0000313" key="1">
    <source>
        <dbReference type="EMBL" id="MBB3062108.1"/>
    </source>
</evidence>
<dbReference type="AlphaFoldDB" id="A0A7W4WED2"/>
<proteinExistence type="predicted"/>
<organism evidence="1 2">
    <name type="scientific">Microbulbifer rhizosphaerae</name>
    <dbReference type="NCBI Taxonomy" id="1562603"/>
    <lineage>
        <taxon>Bacteria</taxon>
        <taxon>Pseudomonadati</taxon>
        <taxon>Pseudomonadota</taxon>
        <taxon>Gammaproteobacteria</taxon>
        <taxon>Cellvibrionales</taxon>
        <taxon>Microbulbiferaceae</taxon>
        <taxon>Microbulbifer</taxon>
    </lineage>
</organism>
<accession>A0A7W4WED2</accession>
<comment type="caution">
    <text evidence="1">The sequence shown here is derived from an EMBL/GenBank/DDBJ whole genome shotgun (WGS) entry which is preliminary data.</text>
</comment>
<gene>
    <name evidence="1" type="ORF">FHS09_002952</name>
</gene>
<reference evidence="1 2" key="1">
    <citation type="submission" date="2020-08" db="EMBL/GenBank/DDBJ databases">
        <title>Genomic Encyclopedia of Type Strains, Phase III (KMG-III): the genomes of soil and plant-associated and newly described type strains.</title>
        <authorList>
            <person name="Whitman W."/>
        </authorList>
    </citation>
    <scope>NUCLEOTIDE SEQUENCE [LARGE SCALE GENOMIC DNA]</scope>
    <source>
        <strain evidence="1 2">CECT 8799</strain>
    </source>
</reference>
<sequence>MPERLPRSCESELKISIAVFISGREALVIAASLHVTGDIPNLLSFNRARLRLHRIAQQQRLKNKK</sequence>